<keyword evidence="2" id="KW-1185">Reference proteome</keyword>
<sequence length="90" mass="10407">MDYGGRHQTRSSANKKLVWRHAEKKVEEAQWCAMLIPSEVHVLEEHQEEVKYIILSYYGRGISNHVSHYCGSCNLSAFGCAFIYFCYIST</sequence>
<organism evidence="1 2">
    <name type="scientific">Panicum virgatum</name>
    <name type="common">Blackwell switchgrass</name>
    <dbReference type="NCBI Taxonomy" id="38727"/>
    <lineage>
        <taxon>Eukaryota</taxon>
        <taxon>Viridiplantae</taxon>
        <taxon>Streptophyta</taxon>
        <taxon>Embryophyta</taxon>
        <taxon>Tracheophyta</taxon>
        <taxon>Spermatophyta</taxon>
        <taxon>Magnoliopsida</taxon>
        <taxon>Liliopsida</taxon>
        <taxon>Poales</taxon>
        <taxon>Poaceae</taxon>
        <taxon>PACMAD clade</taxon>
        <taxon>Panicoideae</taxon>
        <taxon>Panicodae</taxon>
        <taxon>Paniceae</taxon>
        <taxon>Panicinae</taxon>
        <taxon>Panicum</taxon>
        <taxon>Panicum sect. Hiantes</taxon>
    </lineage>
</organism>
<proteinExistence type="predicted"/>
<protein>
    <submittedName>
        <fullName evidence="1">Uncharacterized protein</fullName>
    </submittedName>
</protein>
<evidence type="ECO:0000313" key="2">
    <source>
        <dbReference type="Proteomes" id="UP000823388"/>
    </source>
</evidence>
<name>A0A8T0W0T8_PANVG</name>
<dbReference type="EMBL" id="CM029039">
    <property type="protein sequence ID" value="KAG2639546.1"/>
    <property type="molecule type" value="Genomic_DNA"/>
</dbReference>
<gene>
    <name evidence="1" type="ORF">PVAP13_2KG218050</name>
</gene>
<dbReference type="AlphaFoldDB" id="A0A8T0W0T8"/>
<accession>A0A8T0W0T8</accession>
<dbReference type="Proteomes" id="UP000823388">
    <property type="component" value="Chromosome 2K"/>
</dbReference>
<comment type="caution">
    <text evidence="1">The sequence shown here is derived from an EMBL/GenBank/DDBJ whole genome shotgun (WGS) entry which is preliminary data.</text>
</comment>
<evidence type="ECO:0000313" key="1">
    <source>
        <dbReference type="EMBL" id="KAG2639546.1"/>
    </source>
</evidence>
<reference evidence="1" key="1">
    <citation type="submission" date="2020-05" db="EMBL/GenBank/DDBJ databases">
        <title>WGS assembly of Panicum virgatum.</title>
        <authorList>
            <person name="Lovell J.T."/>
            <person name="Jenkins J."/>
            <person name="Shu S."/>
            <person name="Juenger T.E."/>
            <person name="Schmutz J."/>
        </authorList>
    </citation>
    <scope>NUCLEOTIDE SEQUENCE</scope>
    <source>
        <strain evidence="1">AP13</strain>
    </source>
</reference>